<proteinExistence type="predicted"/>
<evidence type="ECO:0000256" key="1">
    <source>
        <dbReference type="SAM" id="MobiDB-lite"/>
    </source>
</evidence>
<feature type="compositionally biased region" description="Basic residues" evidence="1">
    <location>
        <begin position="165"/>
        <end position="175"/>
    </location>
</feature>
<accession>A0AAV9RKV8</accession>
<feature type="signal peptide" evidence="2">
    <location>
        <begin position="1"/>
        <end position="23"/>
    </location>
</feature>
<protein>
    <recommendedName>
        <fullName evidence="5">Secreted protein</fullName>
    </recommendedName>
</protein>
<evidence type="ECO:0000313" key="3">
    <source>
        <dbReference type="EMBL" id="KAK5609650.1"/>
    </source>
</evidence>
<gene>
    <name evidence="3" type="ORF">CRENBAI_000850</name>
</gene>
<feature type="region of interest" description="Disordered" evidence="1">
    <location>
        <begin position="156"/>
        <end position="175"/>
    </location>
</feature>
<evidence type="ECO:0000313" key="4">
    <source>
        <dbReference type="Proteomes" id="UP001311232"/>
    </source>
</evidence>
<sequence>MMQRLTLLKLLIWQATNLNHSSSSSGVAAETWAGVSEDGMGRAASSLGDGAVADEDVGILAAALMSVGTDPPPRRSNNRKSLCWRIRVRNKGSRRTTALNRLTLHLLQQQWRGQNLQIGWQMSHRLLHLLLNPAITGALLLTVCEVKFWQKHSVTTGMGEDPRRQTSRKHHGVAS</sequence>
<organism evidence="3 4">
    <name type="scientific">Crenichthys baileyi</name>
    <name type="common">White River springfish</name>
    <dbReference type="NCBI Taxonomy" id="28760"/>
    <lineage>
        <taxon>Eukaryota</taxon>
        <taxon>Metazoa</taxon>
        <taxon>Chordata</taxon>
        <taxon>Craniata</taxon>
        <taxon>Vertebrata</taxon>
        <taxon>Euteleostomi</taxon>
        <taxon>Actinopterygii</taxon>
        <taxon>Neopterygii</taxon>
        <taxon>Teleostei</taxon>
        <taxon>Neoteleostei</taxon>
        <taxon>Acanthomorphata</taxon>
        <taxon>Ovalentaria</taxon>
        <taxon>Atherinomorphae</taxon>
        <taxon>Cyprinodontiformes</taxon>
        <taxon>Goodeidae</taxon>
        <taxon>Crenichthys</taxon>
    </lineage>
</organism>
<evidence type="ECO:0000256" key="2">
    <source>
        <dbReference type="SAM" id="SignalP"/>
    </source>
</evidence>
<keyword evidence="2" id="KW-0732">Signal</keyword>
<dbReference type="Proteomes" id="UP001311232">
    <property type="component" value="Unassembled WGS sequence"/>
</dbReference>
<dbReference type="EMBL" id="JAHHUM010001739">
    <property type="protein sequence ID" value="KAK5609650.1"/>
    <property type="molecule type" value="Genomic_DNA"/>
</dbReference>
<comment type="caution">
    <text evidence="3">The sequence shown here is derived from an EMBL/GenBank/DDBJ whole genome shotgun (WGS) entry which is preliminary data.</text>
</comment>
<evidence type="ECO:0008006" key="5">
    <source>
        <dbReference type="Google" id="ProtNLM"/>
    </source>
</evidence>
<feature type="chain" id="PRO_5043440727" description="Secreted protein" evidence="2">
    <location>
        <begin position="24"/>
        <end position="175"/>
    </location>
</feature>
<keyword evidence="4" id="KW-1185">Reference proteome</keyword>
<name>A0AAV9RKV8_9TELE</name>
<reference evidence="3 4" key="1">
    <citation type="submission" date="2021-06" db="EMBL/GenBank/DDBJ databases">
        <authorList>
            <person name="Palmer J.M."/>
        </authorList>
    </citation>
    <scope>NUCLEOTIDE SEQUENCE [LARGE SCALE GENOMIC DNA]</scope>
    <source>
        <strain evidence="3 4">MEX-2019</strain>
        <tissue evidence="3">Muscle</tissue>
    </source>
</reference>
<dbReference type="AlphaFoldDB" id="A0AAV9RKV8"/>